<dbReference type="PROSITE" id="PS51419">
    <property type="entry name" value="RAB"/>
    <property type="match status" value="1"/>
</dbReference>
<gene>
    <name evidence="5" type="ORF">IHE44_0006851</name>
    <name evidence="4" type="ORF">IHE44_006722</name>
</gene>
<dbReference type="InterPro" id="IPR027417">
    <property type="entry name" value="P-loop_NTPase"/>
</dbReference>
<evidence type="ECO:0000256" key="1">
    <source>
        <dbReference type="ARBA" id="ARBA00006270"/>
    </source>
</evidence>
<dbReference type="EMBL" id="JADDUC010000239">
    <property type="protein sequence ID" value="KAG0115161.1"/>
    <property type="molecule type" value="Genomic_DNA"/>
</dbReference>
<dbReference type="OrthoDB" id="9989112at2759"/>
<dbReference type="EMBL" id="JADDUC020000022">
    <property type="protein sequence ID" value="KAI1232391.1"/>
    <property type="molecule type" value="Genomic_DNA"/>
</dbReference>
<reference evidence="5 6" key="2">
    <citation type="journal article" date="2021" name="J. Hered.">
        <title>Feather Gene Expression Elucidates the Developmental Basis of Plumage Iridescence in African Starlings.</title>
        <authorList>
            <person name="Rubenstein D.R."/>
            <person name="Corvelo A."/>
            <person name="MacManes M.D."/>
            <person name="Maia R."/>
            <person name="Narzisi G."/>
            <person name="Rousaki A."/>
            <person name="Vandenabeele P."/>
            <person name="Shawkey M.D."/>
            <person name="Solomon J."/>
        </authorList>
    </citation>
    <scope>NUCLEOTIDE SEQUENCE [LARGE SCALE GENOMIC DNA]</scope>
    <source>
        <strain evidence="5">SS15</strain>
    </source>
</reference>
<accession>A0A835NHJ7</accession>
<sequence length="179" mass="19459">MRGCCNPKASQQEPEQVGVPGICWTANVINWLIRGLGSRRTGTLAVGYERGTGSKAGWDLAISSLLILLFTQTRGVAALGCPCSCQSRITNKVVVVDGVKVKLQIWDTAGQERFRSVTHAYYRDAQALLLLYDITSKMSFDNIRVSPTVGWECFSPGLGPWVPCLAGWVFGAAESLFSL</sequence>
<keyword evidence="6" id="KW-1185">Reference proteome</keyword>
<dbReference type="AlphaFoldDB" id="A0A835NHJ7"/>
<dbReference type="GO" id="GO:0003924">
    <property type="term" value="F:GTPase activity"/>
    <property type="evidence" value="ECO:0007669"/>
    <property type="project" value="InterPro"/>
</dbReference>
<reference evidence="5" key="3">
    <citation type="submission" date="2022-01" db="EMBL/GenBank/DDBJ databases">
        <authorList>
            <person name="Rubenstein D.R."/>
        </authorList>
    </citation>
    <scope>NUCLEOTIDE SEQUENCE</scope>
    <source>
        <strain evidence="5">SS15</strain>
        <tissue evidence="5">Liver</tissue>
    </source>
</reference>
<dbReference type="SUPFAM" id="SSF52540">
    <property type="entry name" value="P-loop containing nucleoside triphosphate hydrolases"/>
    <property type="match status" value="1"/>
</dbReference>
<evidence type="ECO:0000313" key="6">
    <source>
        <dbReference type="Proteomes" id="UP000618051"/>
    </source>
</evidence>
<dbReference type="Proteomes" id="UP000618051">
    <property type="component" value="Unassembled WGS sequence"/>
</dbReference>
<evidence type="ECO:0000256" key="2">
    <source>
        <dbReference type="ARBA" id="ARBA00022741"/>
    </source>
</evidence>
<dbReference type="InterPro" id="IPR001806">
    <property type="entry name" value="Small_GTPase"/>
</dbReference>
<comment type="caution">
    <text evidence="4">The sequence shown here is derived from an EMBL/GenBank/DDBJ whole genome shotgun (WGS) entry which is preliminary data.</text>
</comment>
<keyword evidence="3" id="KW-0342">GTP-binding</keyword>
<organism evidence="4">
    <name type="scientific">Lamprotornis superbus</name>
    <dbReference type="NCBI Taxonomy" id="245042"/>
    <lineage>
        <taxon>Eukaryota</taxon>
        <taxon>Metazoa</taxon>
        <taxon>Chordata</taxon>
        <taxon>Craniata</taxon>
        <taxon>Vertebrata</taxon>
        <taxon>Euteleostomi</taxon>
        <taxon>Archelosauria</taxon>
        <taxon>Archosauria</taxon>
        <taxon>Dinosauria</taxon>
        <taxon>Saurischia</taxon>
        <taxon>Theropoda</taxon>
        <taxon>Coelurosauria</taxon>
        <taxon>Aves</taxon>
        <taxon>Neognathae</taxon>
        <taxon>Neoaves</taxon>
        <taxon>Telluraves</taxon>
        <taxon>Australaves</taxon>
        <taxon>Passeriformes</taxon>
        <taxon>Sturnidae</taxon>
        <taxon>Lamprotornis</taxon>
    </lineage>
</organism>
<dbReference type="Gene3D" id="3.40.50.300">
    <property type="entry name" value="P-loop containing nucleotide triphosphate hydrolases"/>
    <property type="match status" value="1"/>
</dbReference>
<name>A0A835NHJ7_9PASS</name>
<evidence type="ECO:0000256" key="3">
    <source>
        <dbReference type="ARBA" id="ARBA00023134"/>
    </source>
</evidence>
<dbReference type="Pfam" id="PF00071">
    <property type="entry name" value="Ras"/>
    <property type="match status" value="1"/>
</dbReference>
<dbReference type="PANTHER" id="PTHR47978">
    <property type="match status" value="1"/>
</dbReference>
<protein>
    <submittedName>
        <fullName evidence="4">Uncharacterized protein</fullName>
    </submittedName>
</protein>
<evidence type="ECO:0000313" key="5">
    <source>
        <dbReference type="EMBL" id="KAI1232391.1"/>
    </source>
</evidence>
<keyword evidence="2" id="KW-0547">Nucleotide-binding</keyword>
<dbReference type="GO" id="GO:0005525">
    <property type="term" value="F:GTP binding"/>
    <property type="evidence" value="ECO:0007669"/>
    <property type="project" value="UniProtKB-KW"/>
</dbReference>
<comment type="similarity">
    <text evidence="1">Belongs to the small GTPase superfamily. Rab family.</text>
</comment>
<proteinExistence type="inferred from homology"/>
<reference evidence="4" key="1">
    <citation type="submission" date="2020-10" db="EMBL/GenBank/DDBJ databases">
        <title>Feather gene expression reveals the developmental basis of iridescence in African starlings.</title>
        <authorList>
            <person name="Rubenstein D.R."/>
        </authorList>
    </citation>
    <scope>NUCLEOTIDE SEQUENCE</scope>
    <source>
        <strain evidence="4">SS15</strain>
        <tissue evidence="4">Liver</tissue>
    </source>
</reference>
<dbReference type="SMART" id="SM00175">
    <property type="entry name" value="RAB"/>
    <property type="match status" value="1"/>
</dbReference>
<evidence type="ECO:0000313" key="4">
    <source>
        <dbReference type="EMBL" id="KAG0115161.1"/>
    </source>
</evidence>